<keyword evidence="3" id="KW-0560">Oxidoreductase</keyword>
<dbReference type="Gene3D" id="3.90.180.10">
    <property type="entry name" value="Medium-chain alcohol dehydrogenases, catalytic domain"/>
    <property type="match status" value="1"/>
</dbReference>
<dbReference type="SUPFAM" id="SSF50129">
    <property type="entry name" value="GroES-like"/>
    <property type="match status" value="1"/>
</dbReference>
<dbReference type="InterPro" id="IPR020843">
    <property type="entry name" value="ER"/>
</dbReference>
<dbReference type="Pfam" id="PF00107">
    <property type="entry name" value="ADH_zinc_N"/>
    <property type="match status" value="1"/>
</dbReference>
<evidence type="ECO:0000313" key="6">
    <source>
        <dbReference type="EMBL" id="SHE59985.1"/>
    </source>
</evidence>
<organism evidence="6 7">
    <name type="scientific">Lactonifactor longoviformis DSM 17459</name>
    <dbReference type="NCBI Taxonomy" id="1122155"/>
    <lineage>
        <taxon>Bacteria</taxon>
        <taxon>Bacillati</taxon>
        <taxon>Bacillota</taxon>
        <taxon>Clostridia</taxon>
        <taxon>Eubacteriales</taxon>
        <taxon>Clostridiaceae</taxon>
        <taxon>Lactonifactor</taxon>
    </lineage>
</organism>
<evidence type="ECO:0000313" key="7">
    <source>
        <dbReference type="Proteomes" id="UP000184245"/>
    </source>
</evidence>
<dbReference type="STRING" id="1122155.SAMN02745158_00974"/>
<feature type="domain" description="Enoyl reductase (ER)" evidence="5">
    <location>
        <begin position="5"/>
        <end position="335"/>
    </location>
</feature>
<dbReference type="PANTHER" id="PTHR43401:SF2">
    <property type="entry name" value="L-THREONINE 3-DEHYDROGENASE"/>
    <property type="match status" value="1"/>
</dbReference>
<dbReference type="PROSITE" id="PS00059">
    <property type="entry name" value="ADH_ZINC"/>
    <property type="match status" value="1"/>
</dbReference>
<dbReference type="InterPro" id="IPR013149">
    <property type="entry name" value="ADH-like_C"/>
</dbReference>
<dbReference type="GO" id="GO:0008270">
    <property type="term" value="F:zinc ion binding"/>
    <property type="evidence" value="ECO:0007669"/>
    <property type="project" value="InterPro"/>
</dbReference>
<keyword evidence="2 4" id="KW-0862">Zinc</keyword>
<dbReference type="SUPFAM" id="SSF51735">
    <property type="entry name" value="NAD(P)-binding Rossmann-fold domains"/>
    <property type="match status" value="1"/>
</dbReference>
<evidence type="ECO:0000256" key="1">
    <source>
        <dbReference type="ARBA" id="ARBA00022723"/>
    </source>
</evidence>
<protein>
    <submittedName>
        <fullName evidence="6">L-gulonate 5-dehydrogenase</fullName>
    </submittedName>
</protein>
<dbReference type="SMART" id="SM00829">
    <property type="entry name" value="PKS_ER"/>
    <property type="match status" value="1"/>
</dbReference>
<dbReference type="InterPro" id="IPR011032">
    <property type="entry name" value="GroES-like_sf"/>
</dbReference>
<proteinExistence type="inferred from homology"/>
<evidence type="ECO:0000256" key="2">
    <source>
        <dbReference type="ARBA" id="ARBA00022833"/>
    </source>
</evidence>
<dbReference type="Gene3D" id="3.40.50.720">
    <property type="entry name" value="NAD(P)-binding Rossmann-like Domain"/>
    <property type="match status" value="1"/>
</dbReference>
<dbReference type="Pfam" id="PF08240">
    <property type="entry name" value="ADH_N"/>
    <property type="match status" value="1"/>
</dbReference>
<accession>A0A1M4UTI1</accession>
<keyword evidence="1 4" id="KW-0479">Metal-binding</keyword>
<comment type="similarity">
    <text evidence="4">Belongs to the zinc-containing alcohol dehydrogenase family.</text>
</comment>
<dbReference type="GO" id="GO:0016491">
    <property type="term" value="F:oxidoreductase activity"/>
    <property type="evidence" value="ECO:0007669"/>
    <property type="project" value="UniProtKB-KW"/>
</dbReference>
<dbReference type="InterPro" id="IPR002328">
    <property type="entry name" value="ADH_Zn_CS"/>
</dbReference>
<reference evidence="6 7" key="1">
    <citation type="submission" date="2016-11" db="EMBL/GenBank/DDBJ databases">
        <authorList>
            <person name="Jaros S."/>
            <person name="Januszkiewicz K."/>
            <person name="Wedrychowicz H."/>
        </authorList>
    </citation>
    <scope>NUCLEOTIDE SEQUENCE [LARGE SCALE GENOMIC DNA]</scope>
    <source>
        <strain evidence="6 7">DSM 17459</strain>
    </source>
</reference>
<dbReference type="EMBL" id="FQVI01000003">
    <property type="protein sequence ID" value="SHE59985.1"/>
    <property type="molecule type" value="Genomic_DNA"/>
</dbReference>
<dbReference type="Proteomes" id="UP000184245">
    <property type="component" value="Unassembled WGS sequence"/>
</dbReference>
<evidence type="ECO:0000256" key="3">
    <source>
        <dbReference type="ARBA" id="ARBA00023002"/>
    </source>
</evidence>
<dbReference type="InterPro" id="IPR013154">
    <property type="entry name" value="ADH-like_N"/>
</dbReference>
<dbReference type="PANTHER" id="PTHR43401">
    <property type="entry name" value="L-THREONINE 3-DEHYDROGENASE"/>
    <property type="match status" value="1"/>
</dbReference>
<keyword evidence="7" id="KW-1185">Reference proteome</keyword>
<sequence>MRAAKLISAGKIEIEETEKPVIMHPDEVLVEVKAVGICGTDLHIFRGERDDVELPRVMGHELSGIVRETGAQVTRVKTGDRVVLDPVFACGECKTCKCGHVNVCSSVKCYGVQMDGGFQDYIVVEESHLYPFGEDVSFEAAALAEPFSIAANIVARTGIMPEDKVVVMGSGTIGLCIVQAIKGIGAEVLVSDVVDSKLSRAKEAGADDTVYSRVHSLEDAVEGFAPGGADVVIDAVGIAALTEQMPDLAAPAGRLAVIGFDGEPAGIPPVKITKKELTIVGSRMNCRRFPKVMEWLREGKINEELMISRKYPVEEIQRAFEETLADGQDTVKTLILF</sequence>
<dbReference type="RefSeq" id="WP_072849486.1">
    <property type="nucleotide sequence ID" value="NZ_FQVI01000003.1"/>
</dbReference>
<dbReference type="InterPro" id="IPR050129">
    <property type="entry name" value="Zn_alcohol_dh"/>
</dbReference>
<comment type="cofactor">
    <cofactor evidence="4">
        <name>Zn(2+)</name>
        <dbReference type="ChEBI" id="CHEBI:29105"/>
    </cofactor>
</comment>
<name>A0A1M4UTI1_9CLOT</name>
<dbReference type="AlphaFoldDB" id="A0A1M4UTI1"/>
<evidence type="ECO:0000259" key="5">
    <source>
        <dbReference type="SMART" id="SM00829"/>
    </source>
</evidence>
<gene>
    <name evidence="6" type="ORF">SAMN02745158_00974</name>
</gene>
<dbReference type="OrthoDB" id="9769198at2"/>
<evidence type="ECO:0000256" key="4">
    <source>
        <dbReference type="RuleBase" id="RU361277"/>
    </source>
</evidence>
<dbReference type="InterPro" id="IPR036291">
    <property type="entry name" value="NAD(P)-bd_dom_sf"/>
</dbReference>